<dbReference type="OrthoDB" id="5567844at2759"/>
<evidence type="ECO:0000256" key="5">
    <source>
        <dbReference type="ARBA" id="ARBA00023228"/>
    </source>
</evidence>
<dbReference type="InterPro" id="IPR032143">
    <property type="entry name" value="BORCS7"/>
</dbReference>
<dbReference type="Proteomes" id="UP000242474">
    <property type="component" value="Unassembled WGS sequence"/>
</dbReference>
<evidence type="ECO:0000256" key="4">
    <source>
        <dbReference type="ARBA" id="ARBA00023136"/>
    </source>
</evidence>
<evidence type="ECO:0000256" key="3">
    <source>
        <dbReference type="ARBA" id="ARBA00022295"/>
    </source>
</evidence>
<organism evidence="6 7">
    <name type="scientific">Coemansia reversa (strain ATCC 12441 / NRRL 1564)</name>
    <dbReference type="NCBI Taxonomy" id="763665"/>
    <lineage>
        <taxon>Eukaryota</taxon>
        <taxon>Fungi</taxon>
        <taxon>Fungi incertae sedis</taxon>
        <taxon>Zoopagomycota</taxon>
        <taxon>Kickxellomycotina</taxon>
        <taxon>Kickxellomycetes</taxon>
        <taxon>Kickxellales</taxon>
        <taxon>Kickxellaceae</taxon>
        <taxon>Coemansia</taxon>
    </lineage>
</organism>
<dbReference type="EMBL" id="KZ303493">
    <property type="protein sequence ID" value="PIA17678.1"/>
    <property type="molecule type" value="Genomic_DNA"/>
</dbReference>
<reference evidence="6 7" key="1">
    <citation type="journal article" date="2015" name="Genome Biol. Evol.">
        <title>Phylogenomic analyses indicate that early fungi evolved digesting cell walls of algal ancestors of land plants.</title>
        <authorList>
            <person name="Chang Y."/>
            <person name="Wang S."/>
            <person name="Sekimoto S."/>
            <person name="Aerts A.L."/>
            <person name="Choi C."/>
            <person name="Clum A."/>
            <person name="LaButti K.M."/>
            <person name="Lindquist E.A."/>
            <person name="Yee Ngan C."/>
            <person name="Ohm R.A."/>
            <person name="Salamov A.A."/>
            <person name="Grigoriev I.V."/>
            <person name="Spatafora J.W."/>
            <person name="Berbee M.L."/>
        </authorList>
    </citation>
    <scope>NUCLEOTIDE SEQUENCE [LARGE SCALE GENOMIC DNA]</scope>
    <source>
        <strain evidence="6 7">NRRL 1564</strain>
    </source>
</reference>
<evidence type="ECO:0000313" key="7">
    <source>
        <dbReference type="Proteomes" id="UP000242474"/>
    </source>
</evidence>
<gene>
    <name evidence="6" type="ORF">COEREDRAFT_85947</name>
</gene>
<comment type="subcellular location">
    <subcellularLocation>
        <location evidence="1">Lysosome membrane</location>
    </subcellularLocation>
</comment>
<keyword evidence="7" id="KW-1185">Reference proteome</keyword>
<name>A0A2G5BF76_COERN</name>
<keyword evidence="5" id="KW-0458">Lysosome</keyword>
<evidence type="ECO:0000256" key="1">
    <source>
        <dbReference type="ARBA" id="ARBA00004656"/>
    </source>
</evidence>
<accession>A0A2G5BF76</accession>
<keyword evidence="4" id="KW-0472">Membrane</keyword>
<evidence type="ECO:0000256" key="2">
    <source>
        <dbReference type="ARBA" id="ARBA00005433"/>
    </source>
</evidence>
<protein>
    <recommendedName>
        <fullName evidence="3">BLOC-1-related complex subunit 7</fullName>
    </recommendedName>
</protein>
<evidence type="ECO:0000313" key="6">
    <source>
        <dbReference type="EMBL" id="PIA17678.1"/>
    </source>
</evidence>
<sequence>MSHKHTAVEEARSDIREHAQATVGDLGTLAQEVSGGNELRDMLIRAAKQTATLDSSIKEAQQSLTVSQSAAVRLSQKVDNINEQWKSLPKTIDVVRVASADM</sequence>
<dbReference type="Pfam" id="PF16088">
    <property type="entry name" value="BORCS7"/>
    <property type="match status" value="1"/>
</dbReference>
<comment type="similarity">
    <text evidence="2">Belongs to the BORCS7 family.</text>
</comment>
<dbReference type="AlphaFoldDB" id="A0A2G5BF76"/>
<proteinExistence type="inferred from homology"/>